<evidence type="ECO:0000256" key="5">
    <source>
        <dbReference type="ARBA" id="ARBA00023136"/>
    </source>
</evidence>
<dbReference type="AlphaFoldDB" id="A0AAU9X2M3"/>
<protein>
    <submittedName>
        <fullName evidence="6">Uncharacterized protein</fullName>
    </submittedName>
</protein>
<dbReference type="PANTHER" id="PTHR16059:SF25">
    <property type="entry name" value="LYSOZYME"/>
    <property type="match status" value="1"/>
</dbReference>
<comment type="caution">
    <text evidence="6">The sequence shown here is derived from an EMBL/GenBank/DDBJ whole genome shotgun (WGS) entry which is preliminary data.</text>
</comment>
<sequence>LVFCFQRVGEAWKCSNCEVPYKGRGCYGDSPSRVFKVQVVNERDPSSKVYGGRSIDWRNWNSYIEGFACRCAKLVKARGWTVFGLQFYGECWSGPEGSYDLESMTPESTCISNDYNECGKLDRHCVGEQWTNFVFELESDCDLDFERIGCFRDNKKSPRPFPEFLMTDRERRLKIYSGQSIDWRNWDVYMPKFVCRCAELAKEKGHNTFGVQYYGECWSGPDSEKTYNKLGVSKNCEDKCFEKCKPFEKYCAGKDFANAVYRLSDAGCEISYEAVGCYGEVSSNRAFTKELVNEVKPFSRAFNGVIMEFGNNWEEGFKKFLCRCARAAHLKRYTMFGVHEHGECWSASDADKNYDKYGASDQCFQNLNQTCTEGSSSCAGGANANFVYRIVLS</sequence>
<keyword evidence="3" id="KW-0732">Signal</keyword>
<keyword evidence="5" id="KW-0472">Membrane</keyword>
<keyword evidence="7" id="KW-1185">Reference proteome</keyword>
<reference evidence="6 7" key="1">
    <citation type="submission" date="2022-05" db="EMBL/GenBank/DDBJ databases">
        <authorList>
            <consortium name="Genoscope - CEA"/>
            <person name="William W."/>
        </authorList>
    </citation>
    <scope>NUCLEOTIDE SEQUENCE [LARGE SCALE GENOMIC DNA]</scope>
</reference>
<dbReference type="GO" id="GO:0016020">
    <property type="term" value="C:membrane"/>
    <property type="evidence" value="ECO:0007669"/>
    <property type="project" value="UniProtKB-SubCell"/>
</dbReference>
<organism evidence="6 7">
    <name type="scientific">Pocillopora meandrina</name>
    <dbReference type="NCBI Taxonomy" id="46732"/>
    <lineage>
        <taxon>Eukaryota</taxon>
        <taxon>Metazoa</taxon>
        <taxon>Cnidaria</taxon>
        <taxon>Anthozoa</taxon>
        <taxon>Hexacorallia</taxon>
        <taxon>Scleractinia</taxon>
        <taxon>Astrocoeniina</taxon>
        <taxon>Pocilloporidae</taxon>
        <taxon>Pocillopora</taxon>
    </lineage>
</organism>
<dbReference type="EMBL" id="CALNXJ010000028">
    <property type="protein sequence ID" value="CAH3134454.1"/>
    <property type="molecule type" value="Genomic_DNA"/>
</dbReference>
<evidence type="ECO:0000256" key="2">
    <source>
        <dbReference type="ARBA" id="ARBA00022692"/>
    </source>
</evidence>
<evidence type="ECO:0000256" key="4">
    <source>
        <dbReference type="ARBA" id="ARBA00022989"/>
    </source>
</evidence>
<feature type="non-terminal residue" evidence="6">
    <location>
        <position position="1"/>
    </location>
</feature>
<comment type="subcellular location">
    <subcellularLocation>
        <location evidence="1">Membrane</location>
        <topology evidence="1">Single-pass membrane protein</topology>
    </subcellularLocation>
</comment>
<accession>A0AAU9X2M3</accession>
<evidence type="ECO:0000256" key="1">
    <source>
        <dbReference type="ARBA" id="ARBA00004167"/>
    </source>
</evidence>
<evidence type="ECO:0000256" key="3">
    <source>
        <dbReference type="ARBA" id="ARBA00022729"/>
    </source>
</evidence>
<keyword evidence="4" id="KW-1133">Transmembrane helix</keyword>
<dbReference type="Proteomes" id="UP001159428">
    <property type="component" value="Unassembled WGS sequence"/>
</dbReference>
<proteinExistence type="predicted"/>
<evidence type="ECO:0000313" key="7">
    <source>
        <dbReference type="Proteomes" id="UP001159428"/>
    </source>
</evidence>
<name>A0AAU9X2M3_9CNID</name>
<evidence type="ECO:0000313" key="6">
    <source>
        <dbReference type="EMBL" id="CAH3134454.1"/>
    </source>
</evidence>
<dbReference type="PANTHER" id="PTHR16059">
    <property type="entry name" value="ANTHRAX TOXIN RECEPTOR"/>
    <property type="match status" value="1"/>
</dbReference>
<keyword evidence="2" id="KW-0812">Transmembrane</keyword>
<gene>
    <name evidence="6" type="ORF">PMEA_00015474</name>
</gene>